<keyword evidence="3" id="KW-1185">Reference proteome</keyword>
<sequence>MSDPKQKSIVVLRGSPRANGNSDKLADRFCEVAIGAQSVLHDYALRDLEFLPFGEVVDDHQDQLSPALDDIYQADIIVLTTPIYFCNMSGLLKGAIDRFFGFLKSDYLTNPEPSKLPSGKHLVLLQTQGEGEERYGALLEQYGPGLDKLGLNERHLVRACGVRELDDILAHPTALQQVEQLAKRLTA</sequence>
<dbReference type="PANTHER" id="PTHR43741">
    <property type="entry name" value="FMN-DEPENDENT NADH-AZOREDUCTASE 1"/>
    <property type="match status" value="1"/>
</dbReference>
<reference evidence="2 3" key="1">
    <citation type="submission" date="2019-03" db="EMBL/GenBank/DDBJ databases">
        <title>Genomic Encyclopedia of Type Strains, Phase III (KMG-III): the genomes of soil and plant-associated and newly described type strains.</title>
        <authorList>
            <person name="Whitman W."/>
        </authorList>
    </citation>
    <scope>NUCLEOTIDE SEQUENCE [LARGE SCALE GENOMIC DNA]</scope>
    <source>
        <strain evidence="2 3">CGMCC 1.7002</strain>
    </source>
</reference>
<dbReference type="Proteomes" id="UP000295391">
    <property type="component" value="Unassembled WGS sequence"/>
</dbReference>
<evidence type="ECO:0000313" key="2">
    <source>
        <dbReference type="EMBL" id="TDQ62156.1"/>
    </source>
</evidence>
<dbReference type="PANTHER" id="PTHR43741:SF4">
    <property type="entry name" value="FMN-DEPENDENT NADH:QUINONE OXIDOREDUCTASE"/>
    <property type="match status" value="1"/>
</dbReference>
<dbReference type="SUPFAM" id="SSF52218">
    <property type="entry name" value="Flavoproteins"/>
    <property type="match status" value="1"/>
</dbReference>
<dbReference type="Pfam" id="PF02525">
    <property type="entry name" value="Flavodoxin_2"/>
    <property type="match status" value="1"/>
</dbReference>
<protein>
    <submittedName>
        <fullName evidence="2">Flavodoxin-like protein</fullName>
    </submittedName>
</protein>
<gene>
    <name evidence="2" type="ORF">ATL17_3262</name>
</gene>
<dbReference type="Gene3D" id="3.40.50.360">
    <property type="match status" value="1"/>
</dbReference>
<evidence type="ECO:0000313" key="3">
    <source>
        <dbReference type="Proteomes" id="UP000295391"/>
    </source>
</evidence>
<dbReference type="EMBL" id="SNYR01000003">
    <property type="protein sequence ID" value="TDQ62156.1"/>
    <property type="molecule type" value="Genomic_DNA"/>
</dbReference>
<accession>A0A4R6VKH8</accession>
<organism evidence="2 3">
    <name type="scientific">Maritalea mobilis</name>
    <dbReference type="NCBI Taxonomy" id="483324"/>
    <lineage>
        <taxon>Bacteria</taxon>
        <taxon>Pseudomonadati</taxon>
        <taxon>Pseudomonadota</taxon>
        <taxon>Alphaproteobacteria</taxon>
        <taxon>Hyphomicrobiales</taxon>
        <taxon>Devosiaceae</taxon>
        <taxon>Maritalea</taxon>
    </lineage>
</organism>
<dbReference type="InterPro" id="IPR029039">
    <property type="entry name" value="Flavoprotein-like_sf"/>
</dbReference>
<dbReference type="AlphaFoldDB" id="A0A4R6VKH8"/>
<comment type="caution">
    <text evidence="2">The sequence shown here is derived from an EMBL/GenBank/DDBJ whole genome shotgun (WGS) entry which is preliminary data.</text>
</comment>
<dbReference type="RefSeq" id="WP_133573822.1">
    <property type="nucleotide sequence ID" value="NZ_SNYR01000003.1"/>
</dbReference>
<dbReference type="OrthoDB" id="571777at2"/>
<name>A0A4R6VKH8_9HYPH</name>
<dbReference type="InterPro" id="IPR050104">
    <property type="entry name" value="FMN-dep_NADH:Q_OxRdtase_AzoR1"/>
</dbReference>
<proteinExistence type="predicted"/>
<dbReference type="InterPro" id="IPR003680">
    <property type="entry name" value="Flavodoxin_fold"/>
</dbReference>
<feature type="domain" description="Flavodoxin-like fold" evidence="1">
    <location>
        <begin position="8"/>
        <end position="177"/>
    </location>
</feature>
<evidence type="ECO:0000259" key="1">
    <source>
        <dbReference type="Pfam" id="PF02525"/>
    </source>
</evidence>